<evidence type="ECO:0000313" key="2">
    <source>
        <dbReference type="Proteomes" id="UP001157947"/>
    </source>
</evidence>
<sequence>MYKIILYLPRIMPGGIYESNRLLAKGLKKKKIMRLL</sequence>
<keyword evidence="2" id="KW-1185">Reference proteome</keyword>
<dbReference type="Proteomes" id="UP001157947">
    <property type="component" value="Unassembled WGS sequence"/>
</dbReference>
<gene>
    <name evidence="1" type="ORF">SAMN06264868_11631</name>
</gene>
<dbReference type="AlphaFoldDB" id="A0AA45WN76"/>
<evidence type="ECO:0000313" key="1">
    <source>
        <dbReference type="EMBL" id="SMP17689.1"/>
    </source>
</evidence>
<organism evidence="1 2">
    <name type="scientific">Venenivibrio stagnispumantis</name>
    <dbReference type="NCBI Taxonomy" id="407998"/>
    <lineage>
        <taxon>Bacteria</taxon>
        <taxon>Pseudomonadati</taxon>
        <taxon>Aquificota</taxon>
        <taxon>Aquificia</taxon>
        <taxon>Aquificales</taxon>
        <taxon>Hydrogenothermaceae</taxon>
        <taxon>Venenivibrio</taxon>
    </lineage>
</organism>
<protein>
    <submittedName>
        <fullName evidence="1">Uncharacterized protein</fullName>
    </submittedName>
</protein>
<comment type="caution">
    <text evidence="1">The sequence shown here is derived from an EMBL/GenBank/DDBJ whole genome shotgun (WGS) entry which is preliminary data.</text>
</comment>
<name>A0AA45WN76_9AQUI</name>
<accession>A0AA45WN76</accession>
<dbReference type="EMBL" id="FXTX01000016">
    <property type="protein sequence ID" value="SMP17689.1"/>
    <property type="molecule type" value="Genomic_DNA"/>
</dbReference>
<reference evidence="1" key="1">
    <citation type="submission" date="2017-05" db="EMBL/GenBank/DDBJ databases">
        <authorList>
            <person name="Varghese N."/>
            <person name="Submissions S."/>
        </authorList>
    </citation>
    <scope>NUCLEOTIDE SEQUENCE</scope>
    <source>
        <strain evidence="1">DSM 18763</strain>
    </source>
</reference>
<proteinExistence type="predicted"/>